<dbReference type="EMBL" id="FRAN01000003">
    <property type="protein sequence ID" value="SHK76709.1"/>
    <property type="molecule type" value="Genomic_DNA"/>
</dbReference>
<dbReference type="STRING" id="797209.GCA_000376445_02882"/>
<dbReference type="EMBL" id="AEMG01000025">
    <property type="protein sequence ID" value="EFW90553.1"/>
    <property type="molecule type" value="Genomic_DNA"/>
</dbReference>
<evidence type="ECO:0000313" key="4">
    <source>
        <dbReference type="Proteomes" id="UP000003751"/>
    </source>
</evidence>
<keyword evidence="5" id="KW-1185">Reference proteome</keyword>
<reference evidence="5" key="3">
    <citation type="submission" date="2016-11" db="EMBL/GenBank/DDBJ databases">
        <authorList>
            <person name="Varghese N."/>
            <person name="Submissions S."/>
        </authorList>
    </citation>
    <scope>NUCLEOTIDE SEQUENCE [LARGE SCALE GENOMIC DNA]</scope>
    <source>
        <strain evidence="5">DX253</strain>
    </source>
</reference>
<sequence length="116" mass="12311">MSPAPTTDFGSNTLWLVILAAGVGTYAIRVSFIALFGRLDEIPEGVERALRFVPAAVLSALVVPQFVYADGSLALSPDNLRLFAGAFAVVVAWKTENILATIVAGMGALWLLSYLL</sequence>
<dbReference type="RefSeq" id="WP_007982474.1">
    <property type="nucleotide sequence ID" value="NZ_AEMG01000025.1"/>
</dbReference>
<accession>E7QY87</accession>
<evidence type="ECO:0000313" key="2">
    <source>
        <dbReference type="EMBL" id="EFW90553.1"/>
    </source>
</evidence>
<protein>
    <submittedName>
        <fullName evidence="3">Branched-chain amino acid transport protein</fullName>
    </submittedName>
</protein>
<gene>
    <name evidence="3" type="ORF">SAMN05444342_2115</name>
    <name evidence="2" type="ORF">ZOD2009_18884</name>
</gene>
<feature type="transmembrane region" description="Helical" evidence="1">
    <location>
        <begin position="49"/>
        <end position="68"/>
    </location>
</feature>
<evidence type="ECO:0000256" key="1">
    <source>
        <dbReference type="SAM" id="Phobius"/>
    </source>
</evidence>
<dbReference type="eggNOG" id="arCOG06625">
    <property type="taxonomic scope" value="Archaea"/>
</dbReference>
<dbReference type="AlphaFoldDB" id="E7QY87"/>
<dbReference type="OrthoDB" id="187711at2157"/>
<proteinExistence type="predicted"/>
<name>E7QY87_HALPU</name>
<feature type="transmembrane region" description="Helical" evidence="1">
    <location>
        <begin position="14"/>
        <end position="37"/>
    </location>
</feature>
<dbReference type="InterPro" id="IPR008407">
    <property type="entry name" value="Brnchd-chn_aa_trnsp_AzlD"/>
</dbReference>
<dbReference type="PATRIC" id="fig|797209.4.peg.3701"/>
<dbReference type="Pfam" id="PF05437">
    <property type="entry name" value="AzlD"/>
    <property type="match status" value="1"/>
</dbReference>
<dbReference type="Proteomes" id="UP000184203">
    <property type="component" value="Unassembled WGS sequence"/>
</dbReference>
<keyword evidence="1" id="KW-1133">Transmembrane helix</keyword>
<reference evidence="3" key="2">
    <citation type="submission" date="2016-11" db="EMBL/GenBank/DDBJ databases">
        <authorList>
            <person name="Jaros S."/>
            <person name="Januszkiewicz K."/>
            <person name="Wedrychowicz H."/>
        </authorList>
    </citation>
    <scope>NUCLEOTIDE SEQUENCE [LARGE SCALE GENOMIC DNA]</scope>
    <source>
        <strain evidence="3">DX253</strain>
    </source>
</reference>
<evidence type="ECO:0000313" key="3">
    <source>
        <dbReference type="EMBL" id="SHK76709.1"/>
    </source>
</evidence>
<feature type="transmembrane region" description="Helical" evidence="1">
    <location>
        <begin position="98"/>
        <end position="115"/>
    </location>
</feature>
<dbReference type="Proteomes" id="UP000003751">
    <property type="component" value="Unassembled WGS sequence"/>
</dbReference>
<reference evidence="2 4" key="1">
    <citation type="journal article" date="2014" name="ISME J.">
        <title>Trehalose/2-sulfotrehalose biosynthesis and glycine-betaine uptake are widely spread mechanisms for osmoadaptation in the Halobacteriales.</title>
        <authorList>
            <person name="Youssef N.H."/>
            <person name="Savage-Ashlock K.N."/>
            <person name="McCully A.L."/>
            <person name="Luedtke B."/>
            <person name="Shaw E.I."/>
            <person name="Hoff W.D."/>
            <person name="Elshahed M.S."/>
        </authorList>
    </citation>
    <scope>NUCLEOTIDE SEQUENCE [LARGE SCALE GENOMIC DNA]</scope>
    <source>
        <strain evidence="2 4">DX253</strain>
    </source>
</reference>
<organism evidence="2 4">
    <name type="scientific">Haladaptatus paucihalophilus DX253</name>
    <dbReference type="NCBI Taxonomy" id="797209"/>
    <lineage>
        <taxon>Archaea</taxon>
        <taxon>Methanobacteriati</taxon>
        <taxon>Methanobacteriota</taxon>
        <taxon>Stenosarchaea group</taxon>
        <taxon>Halobacteria</taxon>
        <taxon>Halobacteriales</taxon>
        <taxon>Haladaptataceae</taxon>
        <taxon>Haladaptatus</taxon>
    </lineage>
</organism>
<evidence type="ECO:0000313" key="5">
    <source>
        <dbReference type="Proteomes" id="UP000184203"/>
    </source>
</evidence>
<keyword evidence="1" id="KW-0472">Membrane</keyword>
<keyword evidence="1" id="KW-0812">Transmembrane</keyword>